<evidence type="ECO:0000256" key="13">
    <source>
        <dbReference type="ARBA" id="ARBA00023012"/>
    </source>
</evidence>
<keyword evidence="19" id="KW-1185">Reference proteome</keyword>
<keyword evidence="11" id="KW-0067">ATP-binding</keyword>
<gene>
    <name evidence="18" type="ORF">MoryE10_11900</name>
</gene>
<dbReference type="Gene3D" id="3.30.565.10">
    <property type="entry name" value="Histidine kinase-like ATPase, C-terminal domain"/>
    <property type="match status" value="1"/>
</dbReference>
<dbReference type="SMART" id="SM00304">
    <property type="entry name" value="HAMP"/>
    <property type="match status" value="1"/>
</dbReference>
<dbReference type="GO" id="GO:0005524">
    <property type="term" value="F:ATP binding"/>
    <property type="evidence" value="ECO:0007669"/>
    <property type="project" value="UniProtKB-KW"/>
</dbReference>
<evidence type="ECO:0000313" key="18">
    <source>
        <dbReference type="EMBL" id="BBL70584.1"/>
    </source>
</evidence>
<proteinExistence type="predicted"/>
<dbReference type="SUPFAM" id="SSF47384">
    <property type="entry name" value="Homodimeric domain of signal transducing histidine kinase"/>
    <property type="match status" value="1"/>
</dbReference>
<dbReference type="PROSITE" id="PS50109">
    <property type="entry name" value="HIS_KIN"/>
    <property type="match status" value="1"/>
</dbReference>
<sequence length="449" mass="49496">MKFFRPPRTLAVRLFLLLFAGMLTAVLVTRGLAIRERDQLVQSYREHGAALFLADVLNLLAALGPHERLEAVQALPSKQWRIHTVEENALPTFQPGFTADLEQAAGSSMVVEGAWRTRASDCRHTLVQCPTTRNTGAVVRFADGQRLLIEDIRESPGRLPKLEMFMTGLPIFFAIMGVVAWFATRLVLQPLRQLSEAAEAFGRDPDHPPIDETGPAEVRQAMATFNRMRQCLRAYIEERTHILAAITHDLKTPLTRMLLRLEQCTDEPLRLRLAEDVAAMQRLVNEGLELARSIDLSQPIRILDLGALLQSLCDDTEDAGAAARFSGQGEAFVSGRPEALRRSFLNLIDNAVKYGGGARVDMERQDGDWLIRIRDFGPGIPEQHLHDVMQPFFRLEASRSRETGGTGLGLPIAANLLTGQGGALSLRNHPGGGLEVCVKLPMAGPPASV</sequence>
<comment type="subcellular location">
    <subcellularLocation>
        <location evidence="2">Cell inner membrane</location>
        <topology evidence="2">Multi-pass membrane protein</topology>
    </subcellularLocation>
</comment>
<reference evidence="18" key="1">
    <citation type="submission" date="2019-06" db="EMBL/GenBank/DDBJ databases">
        <title>Complete genome sequence of Methylogaea oryzae strain JCM16910.</title>
        <authorList>
            <person name="Asakawa S."/>
        </authorList>
    </citation>
    <scope>NUCLEOTIDE SEQUENCE</scope>
    <source>
        <strain evidence="18">E10</strain>
    </source>
</reference>
<evidence type="ECO:0000256" key="6">
    <source>
        <dbReference type="ARBA" id="ARBA00022553"/>
    </source>
</evidence>
<keyword evidence="4" id="KW-1003">Cell membrane</keyword>
<organism evidence="18 19">
    <name type="scientific">Methylogaea oryzae</name>
    <dbReference type="NCBI Taxonomy" id="1295382"/>
    <lineage>
        <taxon>Bacteria</taxon>
        <taxon>Pseudomonadati</taxon>
        <taxon>Pseudomonadota</taxon>
        <taxon>Gammaproteobacteria</taxon>
        <taxon>Methylococcales</taxon>
        <taxon>Methylococcaceae</taxon>
        <taxon>Methylogaea</taxon>
    </lineage>
</organism>
<evidence type="ECO:0000256" key="1">
    <source>
        <dbReference type="ARBA" id="ARBA00000085"/>
    </source>
</evidence>
<dbReference type="EC" id="2.7.13.3" evidence="3"/>
<dbReference type="InterPro" id="IPR004358">
    <property type="entry name" value="Sig_transdc_His_kin-like_C"/>
</dbReference>
<dbReference type="PANTHER" id="PTHR44936:SF5">
    <property type="entry name" value="SENSOR HISTIDINE KINASE ENVZ"/>
    <property type="match status" value="1"/>
</dbReference>
<evidence type="ECO:0000256" key="15">
    <source>
        <dbReference type="SAM" id="Phobius"/>
    </source>
</evidence>
<dbReference type="CDD" id="cd00082">
    <property type="entry name" value="HisKA"/>
    <property type="match status" value="1"/>
</dbReference>
<dbReference type="Proteomes" id="UP000824988">
    <property type="component" value="Chromosome"/>
</dbReference>
<dbReference type="GO" id="GO:0005886">
    <property type="term" value="C:plasma membrane"/>
    <property type="evidence" value="ECO:0007669"/>
    <property type="project" value="UniProtKB-SubCell"/>
</dbReference>
<name>A0A8D4VNQ8_9GAMM</name>
<dbReference type="GO" id="GO:0000155">
    <property type="term" value="F:phosphorelay sensor kinase activity"/>
    <property type="evidence" value="ECO:0007669"/>
    <property type="project" value="InterPro"/>
</dbReference>
<evidence type="ECO:0000256" key="5">
    <source>
        <dbReference type="ARBA" id="ARBA00022519"/>
    </source>
</evidence>
<evidence type="ECO:0000259" key="17">
    <source>
        <dbReference type="PROSITE" id="PS50885"/>
    </source>
</evidence>
<keyword evidence="8 15" id="KW-0812">Transmembrane</keyword>
<evidence type="ECO:0000256" key="11">
    <source>
        <dbReference type="ARBA" id="ARBA00022840"/>
    </source>
</evidence>
<evidence type="ECO:0000256" key="4">
    <source>
        <dbReference type="ARBA" id="ARBA00022475"/>
    </source>
</evidence>
<dbReference type="InterPro" id="IPR003660">
    <property type="entry name" value="HAMP_dom"/>
</dbReference>
<dbReference type="KEGG" id="moz:MoryE10_11900"/>
<dbReference type="InterPro" id="IPR003594">
    <property type="entry name" value="HATPase_dom"/>
</dbReference>
<evidence type="ECO:0000259" key="16">
    <source>
        <dbReference type="PROSITE" id="PS50109"/>
    </source>
</evidence>
<evidence type="ECO:0000256" key="10">
    <source>
        <dbReference type="ARBA" id="ARBA00022777"/>
    </source>
</evidence>
<evidence type="ECO:0000256" key="8">
    <source>
        <dbReference type="ARBA" id="ARBA00022692"/>
    </source>
</evidence>
<dbReference type="CDD" id="cd06225">
    <property type="entry name" value="HAMP"/>
    <property type="match status" value="1"/>
</dbReference>
<feature type="transmembrane region" description="Helical" evidence="15">
    <location>
        <begin position="164"/>
        <end position="183"/>
    </location>
</feature>
<comment type="catalytic activity">
    <reaction evidence="1">
        <text>ATP + protein L-histidine = ADP + protein N-phospho-L-histidine.</text>
        <dbReference type="EC" id="2.7.13.3"/>
    </reaction>
</comment>
<evidence type="ECO:0000313" key="19">
    <source>
        <dbReference type="Proteomes" id="UP000824988"/>
    </source>
</evidence>
<keyword evidence="14 15" id="KW-0472">Membrane</keyword>
<dbReference type="SUPFAM" id="SSF55874">
    <property type="entry name" value="ATPase domain of HSP90 chaperone/DNA topoisomerase II/histidine kinase"/>
    <property type="match status" value="1"/>
</dbReference>
<evidence type="ECO:0000256" key="7">
    <source>
        <dbReference type="ARBA" id="ARBA00022679"/>
    </source>
</evidence>
<keyword evidence="13" id="KW-0902">Two-component regulatory system</keyword>
<dbReference type="AlphaFoldDB" id="A0A8D4VNQ8"/>
<evidence type="ECO:0000256" key="9">
    <source>
        <dbReference type="ARBA" id="ARBA00022741"/>
    </source>
</evidence>
<dbReference type="SMART" id="SM00387">
    <property type="entry name" value="HATPase_c"/>
    <property type="match status" value="1"/>
</dbReference>
<keyword evidence="9" id="KW-0547">Nucleotide-binding</keyword>
<dbReference type="Pfam" id="PF00512">
    <property type="entry name" value="HisKA"/>
    <property type="match status" value="1"/>
</dbReference>
<accession>A0A8D4VNQ8</accession>
<dbReference type="Pfam" id="PF02518">
    <property type="entry name" value="HATPase_c"/>
    <property type="match status" value="1"/>
</dbReference>
<dbReference type="InterPro" id="IPR036097">
    <property type="entry name" value="HisK_dim/P_sf"/>
</dbReference>
<dbReference type="InterPro" id="IPR036890">
    <property type="entry name" value="HATPase_C_sf"/>
</dbReference>
<feature type="domain" description="HAMP" evidence="17">
    <location>
        <begin position="185"/>
        <end position="237"/>
    </location>
</feature>
<keyword evidence="10 18" id="KW-0418">Kinase</keyword>
<evidence type="ECO:0000256" key="12">
    <source>
        <dbReference type="ARBA" id="ARBA00022989"/>
    </source>
</evidence>
<evidence type="ECO:0000256" key="14">
    <source>
        <dbReference type="ARBA" id="ARBA00023136"/>
    </source>
</evidence>
<dbReference type="InterPro" id="IPR005467">
    <property type="entry name" value="His_kinase_dom"/>
</dbReference>
<dbReference type="InterPro" id="IPR003661">
    <property type="entry name" value="HisK_dim/P_dom"/>
</dbReference>
<feature type="domain" description="Histidine kinase" evidence="16">
    <location>
        <begin position="245"/>
        <end position="444"/>
    </location>
</feature>
<dbReference type="Pfam" id="PF00672">
    <property type="entry name" value="HAMP"/>
    <property type="match status" value="1"/>
</dbReference>
<evidence type="ECO:0000256" key="2">
    <source>
        <dbReference type="ARBA" id="ARBA00004429"/>
    </source>
</evidence>
<evidence type="ECO:0000256" key="3">
    <source>
        <dbReference type="ARBA" id="ARBA00012438"/>
    </source>
</evidence>
<dbReference type="PRINTS" id="PR00344">
    <property type="entry name" value="BCTRLSENSOR"/>
</dbReference>
<dbReference type="InterPro" id="IPR050980">
    <property type="entry name" value="2C_sensor_his_kinase"/>
</dbReference>
<keyword evidence="5" id="KW-0997">Cell inner membrane</keyword>
<dbReference type="SMART" id="SM00388">
    <property type="entry name" value="HisKA"/>
    <property type="match status" value="1"/>
</dbReference>
<keyword evidence="6" id="KW-0597">Phosphoprotein</keyword>
<dbReference type="PANTHER" id="PTHR44936">
    <property type="entry name" value="SENSOR PROTEIN CREC"/>
    <property type="match status" value="1"/>
</dbReference>
<dbReference type="EMBL" id="AP019782">
    <property type="protein sequence ID" value="BBL70584.1"/>
    <property type="molecule type" value="Genomic_DNA"/>
</dbReference>
<keyword evidence="12 15" id="KW-1133">Transmembrane helix</keyword>
<dbReference type="PROSITE" id="PS50885">
    <property type="entry name" value="HAMP"/>
    <property type="match status" value="1"/>
</dbReference>
<dbReference type="Gene3D" id="1.10.287.130">
    <property type="match status" value="1"/>
</dbReference>
<protein>
    <recommendedName>
        <fullName evidence="3">histidine kinase</fullName>
        <ecNumber evidence="3">2.7.13.3</ecNumber>
    </recommendedName>
</protein>
<keyword evidence="7" id="KW-0808">Transferase</keyword>